<reference evidence="2" key="1">
    <citation type="journal article" date="2020" name="Nat. Commun.">
        <title>Large-scale genome sequencing of mycorrhizal fungi provides insights into the early evolution of symbiotic traits.</title>
        <authorList>
            <person name="Miyauchi S."/>
            <person name="Kiss E."/>
            <person name="Kuo A."/>
            <person name="Drula E."/>
            <person name="Kohler A."/>
            <person name="Sanchez-Garcia M."/>
            <person name="Morin E."/>
            <person name="Andreopoulos B."/>
            <person name="Barry K.W."/>
            <person name="Bonito G."/>
            <person name="Buee M."/>
            <person name="Carver A."/>
            <person name="Chen C."/>
            <person name="Cichocki N."/>
            <person name="Clum A."/>
            <person name="Culley D."/>
            <person name="Crous P.W."/>
            <person name="Fauchery L."/>
            <person name="Girlanda M."/>
            <person name="Hayes R.D."/>
            <person name="Keri Z."/>
            <person name="LaButti K."/>
            <person name="Lipzen A."/>
            <person name="Lombard V."/>
            <person name="Magnuson J."/>
            <person name="Maillard F."/>
            <person name="Murat C."/>
            <person name="Nolan M."/>
            <person name="Ohm R.A."/>
            <person name="Pangilinan J."/>
            <person name="Pereira M.F."/>
            <person name="Perotto S."/>
            <person name="Peter M."/>
            <person name="Pfister S."/>
            <person name="Riley R."/>
            <person name="Sitrit Y."/>
            <person name="Stielow J.B."/>
            <person name="Szollosi G."/>
            <person name="Zifcakova L."/>
            <person name="Stursova M."/>
            <person name="Spatafora J.W."/>
            <person name="Tedersoo L."/>
            <person name="Vaario L.M."/>
            <person name="Yamada A."/>
            <person name="Yan M."/>
            <person name="Wang P."/>
            <person name="Xu J."/>
            <person name="Bruns T."/>
            <person name="Baldrian P."/>
            <person name="Vilgalys R."/>
            <person name="Dunand C."/>
            <person name="Henrissat B."/>
            <person name="Grigoriev I.V."/>
            <person name="Hibbett D."/>
            <person name="Nagy L.G."/>
            <person name="Martin F.M."/>
        </authorList>
    </citation>
    <scope>NUCLEOTIDE SEQUENCE</scope>
    <source>
        <strain evidence="2">UH-Tt-Lm1</strain>
    </source>
</reference>
<proteinExistence type="predicted"/>
<feature type="compositionally biased region" description="Polar residues" evidence="1">
    <location>
        <begin position="259"/>
        <end position="268"/>
    </location>
</feature>
<feature type="compositionally biased region" description="Low complexity" evidence="1">
    <location>
        <begin position="159"/>
        <end position="173"/>
    </location>
</feature>
<dbReference type="EMBL" id="WIUZ02000011">
    <property type="protein sequence ID" value="KAF9782808.1"/>
    <property type="molecule type" value="Genomic_DNA"/>
</dbReference>
<keyword evidence="3" id="KW-1185">Reference proteome</keyword>
<dbReference type="OrthoDB" id="3217643at2759"/>
<evidence type="ECO:0000313" key="2">
    <source>
        <dbReference type="EMBL" id="KAF9782808.1"/>
    </source>
</evidence>
<feature type="region of interest" description="Disordered" evidence="1">
    <location>
        <begin position="152"/>
        <end position="278"/>
    </location>
</feature>
<evidence type="ECO:0000313" key="3">
    <source>
        <dbReference type="Proteomes" id="UP000736335"/>
    </source>
</evidence>
<feature type="compositionally biased region" description="Basic and acidic residues" evidence="1">
    <location>
        <begin position="243"/>
        <end position="256"/>
    </location>
</feature>
<comment type="caution">
    <text evidence="2">The sequence shown here is derived from an EMBL/GenBank/DDBJ whole genome shotgun (WGS) entry which is preliminary data.</text>
</comment>
<sequence length="381" mass="40486">MCFVHGSIGQVTSVCPMCKFFKPSGARCPHVKDVCRNRLVHPRIDVAYLKNAEVQTFNGCGYCKAAKHSIPQRYPGQQNGQQGWPGCCRPPNLAEVKFIPAADWPAVCVVHHVPMPPEIKAILDSIVGPTPLRGSTQSSPQSSPVLSATLGKSAGLQTSGSPSPGRRSGISASTFVKPDGKTGRSGYSPPQTASSLSKVTGRTSLDSGRNRDTSPGKKLLEAESLYRNSGRRSSVSLLPTPKSPKDDCTPEKEKRRTLNAINTNMATASQRSSPSNSIRSKTLEAGLTELSIASPSSAGSSSGSSASSDITVDGGFTDYLSDESEAELQRQAEIRAALVAQSKMEEQEFRAARQQLATVDLRPPKSWNQASRPVVSAGAGY</sequence>
<protein>
    <submittedName>
        <fullName evidence="2">Uncharacterized protein</fullName>
    </submittedName>
</protein>
<evidence type="ECO:0000256" key="1">
    <source>
        <dbReference type="SAM" id="MobiDB-lite"/>
    </source>
</evidence>
<accession>A0A9P6L578</accession>
<gene>
    <name evidence="2" type="ORF">BJ322DRAFT_1110689</name>
</gene>
<feature type="compositionally biased region" description="Polar residues" evidence="1">
    <location>
        <begin position="188"/>
        <end position="207"/>
    </location>
</feature>
<feature type="compositionally biased region" description="Basic and acidic residues" evidence="1">
    <location>
        <begin position="208"/>
        <end position="221"/>
    </location>
</feature>
<dbReference type="AlphaFoldDB" id="A0A9P6L578"/>
<dbReference type="Proteomes" id="UP000736335">
    <property type="component" value="Unassembled WGS sequence"/>
</dbReference>
<name>A0A9P6L578_9AGAM</name>
<reference evidence="2" key="2">
    <citation type="submission" date="2020-11" db="EMBL/GenBank/DDBJ databases">
        <authorList>
            <consortium name="DOE Joint Genome Institute"/>
            <person name="Kuo A."/>
            <person name="Miyauchi S."/>
            <person name="Kiss E."/>
            <person name="Drula E."/>
            <person name="Kohler A."/>
            <person name="Sanchez-Garcia M."/>
            <person name="Andreopoulos B."/>
            <person name="Barry K.W."/>
            <person name="Bonito G."/>
            <person name="Buee M."/>
            <person name="Carver A."/>
            <person name="Chen C."/>
            <person name="Cichocki N."/>
            <person name="Clum A."/>
            <person name="Culley D."/>
            <person name="Crous P.W."/>
            <person name="Fauchery L."/>
            <person name="Girlanda M."/>
            <person name="Hayes R."/>
            <person name="Keri Z."/>
            <person name="Labutti K."/>
            <person name="Lipzen A."/>
            <person name="Lombard V."/>
            <person name="Magnuson J."/>
            <person name="Maillard F."/>
            <person name="Morin E."/>
            <person name="Murat C."/>
            <person name="Nolan M."/>
            <person name="Ohm R."/>
            <person name="Pangilinan J."/>
            <person name="Pereira M."/>
            <person name="Perotto S."/>
            <person name="Peter M."/>
            <person name="Riley R."/>
            <person name="Sitrit Y."/>
            <person name="Stielow B."/>
            <person name="Szollosi G."/>
            <person name="Zifcakova L."/>
            <person name="Stursova M."/>
            <person name="Spatafora J.W."/>
            <person name="Tedersoo L."/>
            <person name="Vaario L.-M."/>
            <person name="Yamada A."/>
            <person name="Yan M."/>
            <person name="Wang P."/>
            <person name="Xu J."/>
            <person name="Bruns T."/>
            <person name="Baldrian P."/>
            <person name="Vilgalys R."/>
            <person name="Henrissat B."/>
            <person name="Grigoriev I.V."/>
            <person name="Hibbett D."/>
            <person name="Nagy L.G."/>
            <person name="Martin F.M."/>
        </authorList>
    </citation>
    <scope>NUCLEOTIDE SEQUENCE</scope>
    <source>
        <strain evidence="2">UH-Tt-Lm1</strain>
    </source>
</reference>
<feature type="compositionally biased region" description="Low complexity" evidence="1">
    <location>
        <begin position="269"/>
        <end position="278"/>
    </location>
</feature>
<organism evidence="2 3">
    <name type="scientific">Thelephora terrestris</name>
    <dbReference type="NCBI Taxonomy" id="56493"/>
    <lineage>
        <taxon>Eukaryota</taxon>
        <taxon>Fungi</taxon>
        <taxon>Dikarya</taxon>
        <taxon>Basidiomycota</taxon>
        <taxon>Agaricomycotina</taxon>
        <taxon>Agaricomycetes</taxon>
        <taxon>Thelephorales</taxon>
        <taxon>Thelephoraceae</taxon>
        <taxon>Thelephora</taxon>
    </lineage>
</organism>